<dbReference type="InterPro" id="IPR001648">
    <property type="entry name" value="Ribosomal_bS18"/>
</dbReference>
<evidence type="ECO:0000256" key="3">
    <source>
        <dbReference type="ARBA" id="ARBA00023274"/>
    </source>
</evidence>
<evidence type="ECO:0000313" key="7">
    <source>
        <dbReference type="Proteomes" id="UP001215280"/>
    </source>
</evidence>
<organism evidence="6 7">
    <name type="scientific">Mycena maculata</name>
    <dbReference type="NCBI Taxonomy" id="230809"/>
    <lineage>
        <taxon>Eukaryota</taxon>
        <taxon>Fungi</taxon>
        <taxon>Dikarya</taxon>
        <taxon>Basidiomycota</taxon>
        <taxon>Agaricomycotina</taxon>
        <taxon>Agaricomycetes</taxon>
        <taxon>Agaricomycetidae</taxon>
        <taxon>Agaricales</taxon>
        <taxon>Marasmiineae</taxon>
        <taxon>Mycenaceae</taxon>
        <taxon>Mycena</taxon>
    </lineage>
</organism>
<feature type="region of interest" description="Disordered" evidence="5">
    <location>
        <begin position="41"/>
        <end position="60"/>
    </location>
</feature>
<dbReference type="InterPro" id="IPR036870">
    <property type="entry name" value="Ribosomal_bS18_sf"/>
</dbReference>
<evidence type="ECO:0000256" key="4">
    <source>
        <dbReference type="ARBA" id="ARBA00035264"/>
    </source>
</evidence>
<evidence type="ECO:0000256" key="2">
    <source>
        <dbReference type="ARBA" id="ARBA00022980"/>
    </source>
</evidence>
<dbReference type="EMBL" id="JARJLG010000036">
    <property type="protein sequence ID" value="KAJ7765030.1"/>
    <property type="molecule type" value="Genomic_DNA"/>
</dbReference>
<evidence type="ECO:0000256" key="1">
    <source>
        <dbReference type="ARBA" id="ARBA00005589"/>
    </source>
</evidence>
<dbReference type="GO" id="GO:0003735">
    <property type="term" value="F:structural constituent of ribosome"/>
    <property type="evidence" value="ECO:0007669"/>
    <property type="project" value="InterPro"/>
</dbReference>
<keyword evidence="7" id="KW-1185">Reference proteome</keyword>
<keyword evidence="2" id="KW-0689">Ribosomal protein</keyword>
<comment type="similarity">
    <text evidence="1">Belongs to the bacterial ribosomal protein bS18 family.</text>
</comment>
<dbReference type="Pfam" id="PF01084">
    <property type="entry name" value="Ribosomal_S18"/>
    <property type="match status" value="1"/>
</dbReference>
<keyword evidence="3" id="KW-0687">Ribonucleoprotein</keyword>
<dbReference type="SUPFAM" id="SSF46911">
    <property type="entry name" value="Ribosomal protein S18"/>
    <property type="match status" value="1"/>
</dbReference>
<comment type="caution">
    <text evidence="6">The sequence shown here is derived from an EMBL/GenBank/DDBJ whole genome shotgun (WGS) entry which is preliminary data.</text>
</comment>
<dbReference type="AlphaFoldDB" id="A0AAD7NKN3"/>
<dbReference type="Proteomes" id="UP001215280">
    <property type="component" value="Unassembled WGS sequence"/>
</dbReference>
<dbReference type="GO" id="GO:0006412">
    <property type="term" value="P:translation"/>
    <property type="evidence" value="ECO:0007669"/>
    <property type="project" value="InterPro"/>
</dbReference>
<dbReference type="GO" id="GO:0070181">
    <property type="term" value="F:small ribosomal subunit rRNA binding"/>
    <property type="evidence" value="ECO:0007669"/>
    <property type="project" value="TreeGrafter"/>
</dbReference>
<evidence type="ECO:0000313" key="6">
    <source>
        <dbReference type="EMBL" id="KAJ7765030.1"/>
    </source>
</evidence>
<sequence length="176" mass="19888">MFSILRANARLYPGRLFSSTPNTPPEMKDLVGMLVEAHVDKPSHSQRASTGDVVSGGTNRPVQEYKPIHAGSFIRPYDLSLAARSWAERPQIRSSRLPPSARDARARDPYHQLGIDPLKLALHPALLTSYMTDMAMIYPRSQTRLTMKSHRRITRAIKRAKMMGVIPLHSRPRGYF</sequence>
<name>A0AAD7NKN3_9AGAR</name>
<dbReference type="PANTHER" id="PTHR13479:SF40">
    <property type="entry name" value="SMALL RIBOSOMAL SUBUNIT PROTEIN BS18M"/>
    <property type="match status" value="1"/>
</dbReference>
<evidence type="ECO:0000256" key="5">
    <source>
        <dbReference type="SAM" id="MobiDB-lite"/>
    </source>
</evidence>
<reference evidence="6" key="1">
    <citation type="submission" date="2023-03" db="EMBL/GenBank/DDBJ databases">
        <title>Massive genome expansion in bonnet fungi (Mycena s.s.) driven by repeated elements and novel gene families across ecological guilds.</title>
        <authorList>
            <consortium name="Lawrence Berkeley National Laboratory"/>
            <person name="Harder C.B."/>
            <person name="Miyauchi S."/>
            <person name="Viragh M."/>
            <person name="Kuo A."/>
            <person name="Thoen E."/>
            <person name="Andreopoulos B."/>
            <person name="Lu D."/>
            <person name="Skrede I."/>
            <person name="Drula E."/>
            <person name="Henrissat B."/>
            <person name="Morin E."/>
            <person name="Kohler A."/>
            <person name="Barry K."/>
            <person name="LaButti K."/>
            <person name="Morin E."/>
            <person name="Salamov A."/>
            <person name="Lipzen A."/>
            <person name="Mereny Z."/>
            <person name="Hegedus B."/>
            <person name="Baldrian P."/>
            <person name="Stursova M."/>
            <person name="Weitz H."/>
            <person name="Taylor A."/>
            <person name="Grigoriev I.V."/>
            <person name="Nagy L.G."/>
            <person name="Martin F."/>
            <person name="Kauserud H."/>
        </authorList>
    </citation>
    <scope>NUCLEOTIDE SEQUENCE</scope>
    <source>
        <strain evidence="6">CBHHK188m</strain>
    </source>
</reference>
<gene>
    <name evidence="6" type="ORF">DFH07DRAFT_955861</name>
</gene>
<proteinExistence type="inferred from homology"/>
<dbReference type="PANTHER" id="PTHR13479">
    <property type="entry name" value="30S RIBOSOMAL PROTEIN S18"/>
    <property type="match status" value="1"/>
</dbReference>
<accession>A0AAD7NKN3</accession>
<dbReference type="GO" id="GO:0005763">
    <property type="term" value="C:mitochondrial small ribosomal subunit"/>
    <property type="evidence" value="ECO:0007669"/>
    <property type="project" value="TreeGrafter"/>
</dbReference>
<dbReference type="Gene3D" id="4.10.640.10">
    <property type="entry name" value="Ribosomal protein S18"/>
    <property type="match status" value="1"/>
</dbReference>
<protein>
    <recommendedName>
        <fullName evidence="4">Small ribosomal subunit protein bS18m</fullName>
    </recommendedName>
</protein>